<dbReference type="Pfam" id="PF13895">
    <property type="entry name" value="Ig_2"/>
    <property type="match status" value="1"/>
</dbReference>
<dbReference type="PROSITE" id="PS50835">
    <property type="entry name" value="IG_LIKE"/>
    <property type="match status" value="3"/>
</dbReference>
<feature type="transmembrane region" description="Helical" evidence="18">
    <location>
        <begin position="612"/>
        <end position="634"/>
    </location>
</feature>
<evidence type="ECO:0000256" key="17">
    <source>
        <dbReference type="SAM" id="MobiDB-lite"/>
    </source>
</evidence>
<dbReference type="Pfam" id="PF13927">
    <property type="entry name" value="Ig_3"/>
    <property type="match status" value="1"/>
</dbReference>
<comment type="subcellular location">
    <subcellularLocation>
        <location evidence="2">Cell junction</location>
    </subcellularLocation>
    <subcellularLocation>
        <location evidence="1">Cell membrane</location>
        <topology evidence="1">Single-pass type I membrane protein</topology>
    </subcellularLocation>
    <subcellularLocation>
        <location evidence="3">Membrane raft</location>
    </subcellularLocation>
</comment>
<proteinExistence type="predicted"/>
<dbReference type="InterPro" id="IPR007110">
    <property type="entry name" value="Ig-like_dom"/>
</dbReference>
<dbReference type="SMART" id="SM00409">
    <property type="entry name" value="IG"/>
    <property type="match status" value="4"/>
</dbReference>
<evidence type="ECO:0000256" key="11">
    <source>
        <dbReference type="ARBA" id="ARBA00022989"/>
    </source>
</evidence>
<evidence type="ECO:0000256" key="1">
    <source>
        <dbReference type="ARBA" id="ARBA00004251"/>
    </source>
</evidence>
<evidence type="ECO:0000256" key="5">
    <source>
        <dbReference type="ARBA" id="ARBA00022553"/>
    </source>
</evidence>
<evidence type="ECO:0000256" key="15">
    <source>
        <dbReference type="ARBA" id="ARBA00023319"/>
    </source>
</evidence>
<dbReference type="SMART" id="SM00408">
    <property type="entry name" value="IGc2"/>
    <property type="match status" value="2"/>
</dbReference>
<dbReference type="GO" id="GO:0006955">
    <property type="term" value="P:immune response"/>
    <property type="evidence" value="ECO:0007669"/>
    <property type="project" value="TreeGrafter"/>
</dbReference>
<feature type="domain" description="Ig-like" evidence="20">
    <location>
        <begin position="231"/>
        <end position="310"/>
    </location>
</feature>
<evidence type="ECO:0000256" key="7">
    <source>
        <dbReference type="ARBA" id="ARBA00022729"/>
    </source>
</evidence>
<evidence type="ECO:0000259" key="20">
    <source>
        <dbReference type="PROSITE" id="PS50835"/>
    </source>
</evidence>
<evidence type="ECO:0000313" key="21">
    <source>
        <dbReference type="EMBL" id="KAG7505518.1"/>
    </source>
</evidence>
<dbReference type="InterPro" id="IPR003598">
    <property type="entry name" value="Ig_sub2"/>
</dbReference>
<dbReference type="InterPro" id="IPR050488">
    <property type="entry name" value="Ig_Fc_receptor"/>
</dbReference>
<keyword evidence="13" id="KW-1015">Disulfide bond</keyword>
<keyword evidence="5" id="KW-0597">Phosphoprotein</keyword>
<sequence>MDTRPPNLPPLLLLTIILLFSQCARGQSSYIIDAVGLKILPASTVQSGTLVTMQCRVIVSHDNTARLTHKFQIVRDDVPIRSFTTTEDTVVHELKPARAADSGSYECRVTVKDKSKTSFSQKLDVTGLQDPVLYLNRTTLYEGDDFIATCSAPEEKGSLIFRFFRRFRNEESQRMKQVAPTGNSSETTLVLRQAGDYFLYCDYEINLVSGTRRSNHSNEVQVIVRELHISPVMNVLPSSRVFEGDVIEVVCKVVTSLKNIQVFLTKDKRILKQAPVSLSHRFTAQEGDSGELVCKAEWGNVQKETYKTLTVKELFSKPWLTVDPGDIFVGDRFKLTCSVSVYVPERINNQTLQFAIYKNNMKMTSSETYITQAHPSTNGNYTCKTMASSVSHSFVKESPTLVVKAKVPVSKPVMSVVGGTLILGRHFQLICQSDQGTLPITYLLYGPRGLVGHRVVGKPGDQAVFNCSSIFKSSDLSKFMCQAKNSQHRPPMVGSGMEAQLLRSTKIIEPVSKPMLTIEPSMGDVSEGQDLTLSCSVQSGTPPFNFTWYRAESEGALATQTSKMQKGYYHVRSVKGEHKGGYYCVSTNPANESKQSQTIMITVKMAGWKKGLIAFFCILLILVLILVVVFKTCLRQFKRKRTGELSVKSASTKVERLSLTQAEVIEAANVTPGMMGKSVWSEHVSGSESDDQKSETATTEPHYTGEDQHRQIQTEVNLPLAPVNTETDAVNSEVRNSKHGDPEQTQTVEYAELNHDTDHQGDHGEHGEQGGDSVQHDHLDETGDNNTADHGE</sequence>
<evidence type="ECO:0000256" key="18">
    <source>
        <dbReference type="SAM" id="Phobius"/>
    </source>
</evidence>
<keyword evidence="22" id="KW-1185">Reference proteome</keyword>
<organism evidence="21 22">
    <name type="scientific">Solea senegalensis</name>
    <name type="common">Senegalese sole</name>
    <dbReference type="NCBI Taxonomy" id="28829"/>
    <lineage>
        <taxon>Eukaryota</taxon>
        <taxon>Metazoa</taxon>
        <taxon>Chordata</taxon>
        <taxon>Craniata</taxon>
        <taxon>Vertebrata</taxon>
        <taxon>Euteleostomi</taxon>
        <taxon>Actinopterygii</taxon>
        <taxon>Neopterygii</taxon>
        <taxon>Teleostei</taxon>
        <taxon>Neoteleostei</taxon>
        <taxon>Acanthomorphata</taxon>
        <taxon>Carangaria</taxon>
        <taxon>Pleuronectiformes</taxon>
        <taxon>Pleuronectoidei</taxon>
        <taxon>Soleidae</taxon>
        <taxon>Solea</taxon>
    </lineage>
</organism>
<keyword evidence="8" id="KW-0677">Repeat</keyword>
<feature type="region of interest" description="Disordered" evidence="17">
    <location>
        <begin position="677"/>
        <end position="710"/>
    </location>
</feature>
<feature type="signal peptide" evidence="19">
    <location>
        <begin position="1"/>
        <end position="26"/>
    </location>
</feature>
<accession>A0AAV6RJS3</accession>
<feature type="domain" description="Ig-like" evidence="20">
    <location>
        <begin position="318"/>
        <end position="402"/>
    </location>
</feature>
<dbReference type="AlphaFoldDB" id="A0AAV6RJS3"/>
<gene>
    <name evidence="21" type="ORF">JOB18_033597</name>
</gene>
<evidence type="ECO:0000256" key="8">
    <source>
        <dbReference type="ARBA" id="ARBA00022737"/>
    </source>
</evidence>
<keyword evidence="6 18" id="KW-0812">Transmembrane</keyword>
<evidence type="ECO:0000256" key="9">
    <source>
        <dbReference type="ARBA" id="ARBA00022889"/>
    </source>
</evidence>
<keyword evidence="4" id="KW-1003">Cell membrane</keyword>
<protein>
    <recommendedName>
        <fullName evidence="16">Platelet endothelial cell adhesion molecule</fullName>
    </recommendedName>
</protein>
<dbReference type="GO" id="GO:0070161">
    <property type="term" value="C:anchoring junction"/>
    <property type="evidence" value="ECO:0007669"/>
    <property type="project" value="UniProtKB-SubCell"/>
</dbReference>
<dbReference type="Pfam" id="PF17736">
    <property type="entry name" value="Ig_C17orf99"/>
    <property type="match status" value="1"/>
</dbReference>
<name>A0AAV6RJS3_SOLSE</name>
<keyword evidence="9" id="KW-0130">Cell adhesion</keyword>
<evidence type="ECO:0000256" key="3">
    <source>
        <dbReference type="ARBA" id="ARBA00004285"/>
    </source>
</evidence>
<evidence type="ECO:0000256" key="19">
    <source>
        <dbReference type="SAM" id="SignalP"/>
    </source>
</evidence>
<feature type="chain" id="PRO_5043843226" description="Platelet endothelial cell adhesion molecule" evidence="19">
    <location>
        <begin position="27"/>
        <end position="792"/>
    </location>
</feature>
<evidence type="ECO:0000313" key="22">
    <source>
        <dbReference type="Proteomes" id="UP000693946"/>
    </source>
</evidence>
<comment type="caution">
    <text evidence="21">The sequence shown here is derived from an EMBL/GenBank/DDBJ whole genome shotgun (WGS) entry which is preliminary data.</text>
</comment>
<dbReference type="PANTHER" id="PTHR11481:SF5">
    <property type="entry name" value="PLATELET ENDOTHELIAL CELL ADHESION MOLECULE"/>
    <property type="match status" value="1"/>
</dbReference>
<reference evidence="21 22" key="1">
    <citation type="journal article" date="2021" name="Sci. Rep.">
        <title>Chromosome anchoring in Senegalese sole (Solea senegalensis) reveals sex-associated markers and genome rearrangements in flatfish.</title>
        <authorList>
            <person name="Guerrero-Cozar I."/>
            <person name="Gomez-Garrido J."/>
            <person name="Berbel C."/>
            <person name="Martinez-Blanch J.F."/>
            <person name="Alioto T."/>
            <person name="Claros M.G."/>
            <person name="Gagnaire P.A."/>
            <person name="Manchado M."/>
        </authorList>
    </citation>
    <scope>NUCLEOTIDE SEQUENCE [LARGE SCALE GENOMIC DNA]</scope>
    <source>
        <strain evidence="21">Sse05_10M</strain>
    </source>
</reference>
<keyword evidence="12 18" id="KW-0472">Membrane</keyword>
<evidence type="ECO:0000256" key="12">
    <source>
        <dbReference type="ARBA" id="ARBA00023136"/>
    </source>
</evidence>
<keyword evidence="14" id="KW-0325">Glycoprotein</keyword>
<dbReference type="GO" id="GO:0004888">
    <property type="term" value="F:transmembrane signaling receptor activity"/>
    <property type="evidence" value="ECO:0007669"/>
    <property type="project" value="TreeGrafter"/>
</dbReference>
<evidence type="ECO:0000256" key="4">
    <source>
        <dbReference type="ARBA" id="ARBA00022475"/>
    </source>
</evidence>
<feature type="region of interest" description="Disordered" evidence="17">
    <location>
        <begin position="729"/>
        <end position="792"/>
    </location>
</feature>
<dbReference type="GO" id="GO:0009897">
    <property type="term" value="C:external side of plasma membrane"/>
    <property type="evidence" value="ECO:0007669"/>
    <property type="project" value="TreeGrafter"/>
</dbReference>
<feature type="domain" description="Ig-like" evidence="20">
    <location>
        <begin position="514"/>
        <end position="602"/>
    </location>
</feature>
<evidence type="ECO:0000256" key="10">
    <source>
        <dbReference type="ARBA" id="ARBA00022949"/>
    </source>
</evidence>
<keyword evidence="15" id="KW-0393">Immunoglobulin domain</keyword>
<keyword evidence="10" id="KW-0965">Cell junction</keyword>
<evidence type="ECO:0000256" key="6">
    <source>
        <dbReference type="ARBA" id="ARBA00022692"/>
    </source>
</evidence>
<evidence type="ECO:0000256" key="16">
    <source>
        <dbReference type="ARBA" id="ARBA00049765"/>
    </source>
</evidence>
<dbReference type="InterPro" id="IPR003599">
    <property type="entry name" value="Ig_sub"/>
</dbReference>
<dbReference type="GO" id="GO:0098742">
    <property type="term" value="P:cell-cell adhesion via plasma-membrane adhesion molecules"/>
    <property type="evidence" value="ECO:0007669"/>
    <property type="project" value="TreeGrafter"/>
</dbReference>
<dbReference type="InterPro" id="IPR040878">
    <property type="entry name" value="IL-40-like_Ig"/>
</dbReference>
<keyword evidence="11 18" id="KW-1133">Transmembrane helix</keyword>
<evidence type="ECO:0000256" key="14">
    <source>
        <dbReference type="ARBA" id="ARBA00023180"/>
    </source>
</evidence>
<keyword evidence="7 19" id="KW-0732">Signal</keyword>
<dbReference type="GO" id="GO:0007166">
    <property type="term" value="P:cell surface receptor signaling pathway"/>
    <property type="evidence" value="ECO:0007669"/>
    <property type="project" value="TreeGrafter"/>
</dbReference>
<feature type="compositionally biased region" description="Basic and acidic residues" evidence="17">
    <location>
        <begin position="752"/>
        <end position="792"/>
    </location>
</feature>
<dbReference type="Proteomes" id="UP000693946">
    <property type="component" value="Linkage Group LG19"/>
</dbReference>
<evidence type="ECO:0000256" key="2">
    <source>
        <dbReference type="ARBA" id="ARBA00004282"/>
    </source>
</evidence>
<dbReference type="GO" id="GO:0045121">
    <property type="term" value="C:membrane raft"/>
    <property type="evidence" value="ECO:0007669"/>
    <property type="project" value="UniProtKB-SubCell"/>
</dbReference>
<dbReference type="PANTHER" id="PTHR11481">
    <property type="entry name" value="IMMUNOGLOBULIN FC RECEPTOR"/>
    <property type="match status" value="1"/>
</dbReference>
<dbReference type="EMBL" id="JAGKHQ010000011">
    <property type="protein sequence ID" value="KAG7505518.1"/>
    <property type="molecule type" value="Genomic_DNA"/>
</dbReference>
<evidence type="ECO:0000256" key="13">
    <source>
        <dbReference type="ARBA" id="ARBA00023157"/>
    </source>
</evidence>